<sequence>MSKLPDADERLANTPQLACCLSLLRSSHSLDDTLEPIARNWIQAVENDLDEQERLKLLAIDVIRIFKNDEHKDAKAISEIVCLSPALDKDAFRDLLIQFYADITKSELMDFYQLDGLARLIQGADPDYLEADDLVKILDLLSKRLGDTHQQSPRHIYQLTMTASRVLDAMADTKVEAYAYQALQCVPDNEKLWKTTLRRTGKVIQGVSGLVKAVKGFDLNGFIDGLKDIQQGLAGASKVVEVVITAFDGVTSLTKGGQTFLDSLKEGFSFQRKCAWYQALRGADVLIRDGEFPSFKKLVCEAACRLDPAFQWGVYEFQWGVCQRLGEVAANTMWDVRTRRSAVLFLEEIYRNDDEWNHQENIKEWIVTILVQLSTQAGSSLQFAETLLQELKLNADATEQARIQACREKDVTSYPLKVALPALGSPSLLDRVQNKPDVETNLRQLRKQRLKERGDAVYIQPQAKASLQAPDNARFSLKEKVMEFLSSNQKVFLLLGDSGAGKSTFNRQLECDL</sequence>
<feature type="domain" description="Arm-like repeat" evidence="2">
    <location>
        <begin position="45"/>
        <end position="176"/>
    </location>
</feature>
<dbReference type="EMBL" id="JAAAHW010006565">
    <property type="protein sequence ID" value="KAF9958452.1"/>
    <property type="molecule type" value="Genomic_DNA"/>
</dbReference>
<dbReference type="AlphaFoldDB" id="A0A9P6J400"/>
<accession>A0A9P6J400</accession>
<feature type="non-terminal residue" evidence="3">
    <location>
        <position position="1"/>
    </location>
</feature>
<organism evidence="3 4">
    <name type="scientific">Modicella reniformis</name>
    <dbReference type="NCBI Taxonomy" id="1440133"/>
    <lineage>
        <taxon>Eukaryota</taxon>
        <taxon>Fungi</taxon>
        <taxon>Fungi incertae sedis</taxon>
        <taxon>Mucoromycota</taxon>
        <taxon>Mortierellomycotina</taxon>
        <taxon>Mortierellomycetes</taxon>
        <taxon>Mortierellales</taxon>
        <taxon>Mortierellaceae</taxon>
        <taxon>Modicella</taxon>
    </lineage>
</organism>
<name>A0A9P6J400_9FUNG</name>
<dbReference type="Pfam" id="PF23948">
    <property type="entry name" value="ARM_5"/>
    <property type="match status" value="2"/>
</dbReference>
<dbReference type="InterPro" id="IPR056251">
    <property type="entry name" value="Arm_rpt_dom"/>
</dbReference>
<feature type="coiled-coil region" evidence="1">
    <location>
        <begin position="381"/>
        <end position="408"/>
    </location>
</feature>
<dbReference type="Proteomes" id="UP000749646">
    <property type="component" value="Unassembled WGS sequence"/>
</dbReference>
<reference evidence="3" key="1">
    <citation type="journal article" date="2020" name="Fungal Divers.">
        <title>Resolving the Mortierellaceae phylogeny through synthesis of multi-gene phylogenetics and phylogenomics.</title>
        <authorList>
            <person name="Vandepol N."/>
            <person name="Liber J."/>
            <person name="Desiro A."/>
            <person name="Na H."/>
            <person name="Kennedy M."/>
            <person name="Barry K."/>
            <person name="Grigoriev I.V."/>
            <person name="Miller A.N."/>
            <person name="O'Donnell K."/>
            <person name="Stajich J.E."/>
            <person name="Bonito G."/>
        </authorList>
    </citation>
    <scope>NUCLEOTIDE SEQUENCE</scope>
    <source>
        <strain evidence="3">MES-2147</strain>
    </source>
</reference>
<feature type="domain" description="Arm-like repeat" evidence="2">
    <location>
        <begin position="177"/>
        <end position="405"/>
    </location>
</feature>
<keyword evidence="1" id="KW-0175">Coiled coil</keyword>
<gene>
    <name evidence="3" type="ORF">BGZ65_001441</name>
</gene>
<protein>
    <recommendedName>
        <fullName evidence="2">Arm-like repeat domain-containing protein</fullName>
    </recommendedName>
</protein>
<evidence type="ECO:0000313" key="3">
    <source>
        <dbReference type="EMBL" id="KAF9958452.1"/>
    </source>
</evidence>
<evidence type="ECO:0000259" key="2">
    <source>
        <dbReference type="Pfam" id="PF23948"/>
    </source>
</evidence>
<dbReference type="OrthoDB" id="538223at2759"/>
<evidence type="ECO:0000313" key="4">
    <source>
        <dbReference type="Proteomes" id="UP000749646"/>
    </source>
</evidence>
<comment type="caution">
    <text evidence="3">The sequence shown here is derived from an EMBL/GenBank/DDBJ whole genome shotgun (WGS) entry which is preliminary data.</text>
</comment>
<evidence type="ECO:0000256" key="1">
    <source>
        <dbReference type="SAM" id="Coils"/>
    </source>
</evidence>
<proteinExistence type="predicted"/>
<keyword evidence="4" id="KW-1185">Reference proteome</keyword>